<dbReference type="InterPro" id="IPR051209">
    <property type="entry name" value="FAD-bind_Monooxygenase_sf"/>
</dbReference>
<dbReference type="PANTHER" id="PTHR42877:SF4">
    <property type="entry name" value="FAD_NAD(P)-BINDING DOMAIN-CONTAINING PROTEIN-RELATED"/>
    <property type="match status" value="1"/>
</dbReference>
<keyword evidence="2" id="KW-0560">Oxidoreductase</keyword>
<dbReference type="Pfam" id="PF13738">
    <property type="entry name" value="Pyr_redox_3"/>
    <property type="match status" value="1"/>
</dbReference>
<dbReference type="eggNOG" id="COG2072">
    <property type="taxonomic scope" value="Bacteria"/>
</dbReference>
<dbReference type="PRINTS" id="PR00411">
    <property type="entry name" value="PNDRDTASEI"/>
</dbReference>
<dbReference type="STRING" id="1077974.GOEFS_035_00770"/>
<name>H0QXJ4_9ACTN</name>
<comment type="caution">
    <text evidence="2">The sequence shown here is derived from an EMBL/GenBank/DDBJ whole genome shotgun (WGS) entry which is preliminary data.</text>
</comment>
<dbReference type="Gene3D" id="3.50.50.60">
    <property type="entry name" value="FAD/NAD(P)-binding domain"/>
    <property type="match status" value="2"/>
</dbReference>
<keyword evidence="3" id="KW-1185">Reference proteome</keyword>
<sequence length="554" mass="61305">MTTTNAAPAKAAAAKPGAKKPAANKPDAKAPAAAPAAAKSPSKPITPDYEVAIVGAGFGGLGAAIRLKDIGVTDIVILEKHDGVGGCWWANTYPGVAVDVPSLVYSFSFDQRTDWSRVFAPGSELRKYAQSLVDKNDLGSKLRLNTGAKGGRWDEDNHIWHVETEQGDKFTARFVIAAVGGLEIPRLPDIPDIEKYEGKVMHSAQWDHEYSLEGKNVAVIGTGASALQLVPEVAKIAGHLTVFQRRGIWAAPKPDWKVGPFTQFVLNRIFLRKIIRFVAGGVISLGVGGGVQLAKPWMLPFATFFVKPVQRAWIWANVGFDWDLAKRLTPNYPIGCKRPSVSNKYFPTFKRPNVTLVTDPITRGDKKGLVTGKEDLHEFDAIICATGFQVAEPSSFAPFRVVGYDAENTFDDEEVVLHEYWEKYRMQAYQGVSGPFFPNAFMTTGPYGYAPSSYHSYIEAACAHIVRAIKETKKRGATRIEVKKEPHLDYWHKCVQKVEKTGYRSACRASNTFYINSQGDSALVRPEGQFTMWWQNRFYNKDVYKYDTLPNKGA</sequence>
<dbReference type="RefSeq" id="WP_007316883.1">
    <property type="nucleotide sequence ID" value="NZ_BAEH01000035.1"/>
</dbReference>
<evidence type="ECO:0000313" key="2">
    <source>
        <dbReference type="EMBL" id="GAB17545.1"/>
    </source>
</evidence>
<dbReference type="EMBL" id="BAEH01000035">
    <property type="protein sequence ID" value="GAB17545.1"/>
    <property type="molecule type" value="Genomic_DNA"/>
</dbReference>
<evidence type="ECO:0000256" key="1">
    <source>
        <dbReference type="SAM" id="MobiDB-lite"/>
    </source>
</evidence>
<gene>
    <name evidence="2" type="ORF">GOEFS_035_00770</name>
</gene>
<reference evidence="2 3" key="1">
    <citation type="submission" date="2011-12" db="EMBL/GenBank/DDBJ databases">
        <title>Whole genome shotgun sequence of Gordonia effusa NBRC 100432.</title>
        <authorList>
            <person name="Yoshida I."/>
            <person name="Takarada H."/>
            <person name="Hosoyama A."/>
            <person name="Tsuchikane K."/>
            <person name="Katsumata H."/>
            <person name="Yamazaki S."/>
            <person name="Fujita N."/>
        </authorList>
    </citation>
    <scope>NUCLEOTIDE SEQUENCE [LARGE SCALE GENOMIC DNA]</scope>
    <source>
        <strain evidence="2 3">NBRC 100432</strain>
    </source>
</reference>
<accession>H0QXJ4</accession>
<proteinExistence type="predicted"/>
<dbReference type="OrthoDB" id="9806179at2"/>
<evidence type="ECO:0000313" key="3">
    <source>
        <dbReference type="Proteomes" id="UP000035034"/>
    </source>
</evidence>
<dbReference type="GO" id="GO:0004497">
    <property type="term" value="F:monooxygenase activity"/>
    <property type="evidence" value="ECO:0007669"/>
    <property type="project" value="UniProtKB-KW"/>
</dbReference>
<dbReference type="SUPFAM" id="SSF51905">
    <property type="entry name" value="FAD/NAD(P)-binding domain"/>
    <property type="match status" value="2"/>
</dbReference>
<dbReference type="PANTHER" id="PTHR42877">
    <property type="entry name" value="L-ORNITHINE N(5)-MONOOXYGENASE-RELATED"/>
    <property type="match status" value="1"/>
</dbReference>
<dbReference type="Proteomes" id="UP000035034">
    <property type="component" value="Unassembled WGS sequence"/>
</dbReference>
<organism evidence="2 3">
    <name type="scientific">Gordonia effusa NBRC 100432</name>
    <dbReference type="NCBI Taxonomy" id="1077974"/>
    <lineage>
        <taxon>Bacteria</taxon>
        <taxon>Bacillati</taxon>
        <taxon>Actinomycetota</taxon>
        <taxon>Actinomycetes</taxon>
        <taxon>Mycobacteriales</taxon>
        <taxon>Gordoniaceae</taxon>
        <taxon>Gordonia</taxon>
    </lineage>
</organism>
<feature type="region of interest" description="Disordered" evidence="1">
    <location>
        <begin position="1"/>
        <end position="42"/>
    </location>
</feature>
<keyword evidence="2" id="KW-0503">Monooxygenase</keyword>
<protein>
    <submittedName>
        <fullName evidence="2">Putative flavin-containing monooxygenase</fullName>
    </submittedName>
</protein>
<dbReference type="AlphaFoldDB" id="H0QXJ4"/>
<dbReference type="InterPro" id="IPR036188">
    <property type="entry name" value="FAD/NAD-bd_sf"/>
</dbReference>